<sequence>MELPSNTPLHDPPADYCPADGRRWFRPTEGYDAGKQMFYADLRTPAAVQAEPDFTVLLVHGNPECSYTYRHVRDALLASPRPLRIVAPDHIGMGLSDQADYEMLDLHHAANLRQLVRHLDLRRVVLVVHDWGGPIGIGALIDEPERVAGLVVLNTTVFPMPADGYTYCNYPFPWLPWASTASLVPDALWGGVAAAVVSHARPQGFAAFSRLAATWIWRHARGRIAPGTPEHVWSQSFRTAANARSSKRNVRQTPYWGHGYRYRDARHGVQDNHAYYAHIQQQLPRVWGPQGRGIPACGWFGQWDPCGKDSVIAQWHAALPQMRERTHTFADVGHFIEEYKGAEIAASILALPLAGASLSDG</sequence>
<reference evidence="3 4" key="1">
    <citation type="submission" date="2018-04" db="EMBL/GenBank/DDBJ databases">
        <title>Genomic Encyclopedia of Type Strains, Phase IV (KMG-IV): sequencing the most valuable type-strain genomes for metagenomic binning, comparative biology and taxonomic classification.</title>
        <authorList>
            <person name="Goeker M."/>
        </authorList>
    </citation>
    <scope>NUCLEOTIDE SEQUENCE [LARGE SCALE GENOMIC DNA]</scope>
    <source>
        <strain evidence="3 4">DSM 104150</strain>
    </source>
</reference>
<comment type="caution">
    <text evidence="3">The sequence shown here is derived from an EMBL/GenBank/DDBJ whole genome shotgun (WGS) entry which is preliminary data.</text>
</comment>
<feature type="domain" description="AB hydrolase-1" evidence="2">
    <location>
        <begin position="55"/>
        <end position="336"/>
    </location>
</feature>
<evidence type="ECO:0000313" key="4">
    <source>
        <dbReference type="Proteomes" id="UP000248330"/>
    </source>
</evidence>
<keyword evidence="1" id="KW-0378">Hydrolase</keyword>
<dbReference type="InterPro" id="IPR051340">
    <property type="entry name" value="Haloalkane_dehalogenase"/>
</dbReference>
<dbReference type="AlphaFoldDB" id="A0A318E7U9"/>
<dbReference type="GO" id="GO:0004301">
    <property type="term" value="F:epoxide hydrolase activity"/>
    <property type="evidence" value="ECO:0007669"/>
    <property type="project" value="TreeGrafter"/>
</dbReference>
<dbReference type="PANTHER" id="PTHR42977:SF3">
    <property type="entry name" value="AB HYDROLASE-1 DOMAIN-CONTAINING PROTEIN"/>
    <property type="match status" value="1"/>
</dbReference>
<proteinExistence type="predicted"/>
<dbReference type="Proteomes" id="UP000248330">
    <property type="component" value="Unassembled WGS sequence"/>
</dbReference>
<dbReference type="InterPro" id="IPR029058">
    <property type="entry name" value="AB_hydrolase_fold"/>
</dbReference>
<dbReference type="Pfam" id="PF00561">
    <property type="entry name" value="Abhydrolase_1"/>
    <property type="match status" value="1"/>
</dbReference>
<dbReference type="SUPFAM" id="SSF53474">
    <property type="entry name" value="alpha/beta-Hydrolases"/>
    <property type="match status" value="1"/>
</dbReference>
<accession>A0A318E7U9</accession>
<gene>
    <name evidence="3" type="ORF">C8D93_11091</name>
</gene>
<evidence type="ECO:0000259" key="2">
    <source>
        <dbReference type="Pfam" id="PF00561"/>
    </source>
</evidence>
<evidence type="ECO:0000313" key="3">
    <source>
        <dbReference type="EMBL" id="PXV65273.1"/>
    </source>
</evidence>
<dbReference type="OrthoDB" id="5296151at2"/>
<evidence type="ECO:0000256" key="1">
    <source>
        <dbReference type="ARBA" id="ARBA00022801"/>
    </source>
</evidence>
<dbReference type="InterPro" id="IPR000639">
    <property type="entry name" value="Epox_hydrolase-like"/>
</dbReference>
<organism evidence="3 4">
    <name type="scientific">Sinimarinibacterium flocculans</name>
    <dbReference type="NCBI Taxonomy" id="985250"/>
    <lineage>
        <taxon>Bacteria</taxon>
        <taxon>Pseudomonadati</taxon>
        <taxon>Pseudomonadota</taxon>
        <taxon>Gammaproteobacteria</taxon>
        <taxon>Nevskiales</taxon>
        <taxon>Nevskiaceae</taxon>
        <taxon>Sinimarinibacterium</taxon>
    </lineage>
</organism>
<dbReference type="EMBL" id="QICN01000010">
    <property type="protein sequence ID" value="PXV65273.1"/>
    <property type="molecule type" value="Genomic_DNA"/>
</dbReference>
<dbReference type="InterPro" id="IPR000073">
    <property type="entry name" value="AB_hydrolase_1"/>
</dbReference>
<dbReference type="PANTHER" id="PTHR42977">
    <property type="entry name" value="HYDROLASE-RELATED"/>
    <property type="match status" value="1"/>
</dbReference>
<dbReference type="PRINTS" id="PR00111">
    <property type="entry name" value="ABHYDROLASE"/>
</dbReference>
<dbReference type="RefSeq" id="WP_110266310.1">
    <property type="nucleotide sequence ID" value="NZ_CAKZQT010000018.1"/>
</dbReference>
<dbReference type="PRINTS" id="PR00412">
    <property type="entry name" value="EPOXHYDRLASE"/>
</dbReference>
<protein>
    <submittedName>
        <fullName evidence="3">Pimeloyl-ACP methyl ester carboxylesterase</fullName>
    </submittedName>
</protein>
<keyword evidence="4" id="KW-1185">Reference proteome</keyword>
<name>A0A318E7U9_9GAMM</name>
<dbReference type="Gene3D" id="3.40.50.1820">
    <property type="entry name" value="alpha/beta hydrolase"/>
    <property type="match status" value="1"/>
</dbReference>